<accession>X0XES3</accession>
<feature type="compositionally biased region" description="Basic and acidic residues" evidence="1">
    <location>
        <begin position="151"/>
        <end position="162"/>
    </location>
</feature>
<sequence length="162" mass="17900">KRDLPIETEKDLKLIDEKKTVKQGTEAGWCGFPAIAPNELCFFAGHISCFLKKEESYLIDGVAINGVSGGPAFYIAIPGEKLKVCGVISAYLANRATGETLPGVSVVRSVKQYHETLKTLKSLGEAEKNVEEEKKQQKESASEIPQKSKSKQKEKVIRKEKF</sequence>
<feature type="region of interest" description="Disordered" evidence="1">
    <location>
        <begin position="128"/>
        <end position="162"/>
    </location>
</feature>
<dbReference type="EMBL" id="BARS01043021">
    <property type="protein sequence ID" value="GAG35158.1"/>
    <property type="molecule type" value="Genomic_DNA"/>
</dbReference>
<organism evidence="2">
    <name type="scientific">marine sediment metagenome</name>
    <dbReference type="NCBI Taxonomy" id="412755"/>
    <lineage>
        <taxon>unclassified sequences</taxon>
        <taxon>metagenomes</taxon>
        <taxon>ecological metagenomes</taxon>
    </lineage>
</organism>
<protein>
    <recommendedName>
        <fullName evidence="3">Serine protease</fullName>
    </recommendedName>
</protein>
<feature type="non-terminal residue" evidence="2">
    <location>
        <position position="1"/>
    </location>
</feature>
<evidence type="ECO:0000256" key="1">
    <source>
        <dbReference type="SAM" id="MobiDB-lite"/>
    </source>
</evidence>
<reference evidence="2" key="1">
    <citation type="journal article" date="2014" name="Front. Microbiol.">
        <title>High frequency of phylogenetically diverse reductive dehalogenase-homologous genes in deep subseafloor sedimentary metagenomes.</title>
        <authorList>
            <person name="Kawai M."/>
            <person name="Futagami T."/>
            <person name="Toyoda A."/>
            <person name="Takaki Y."/>
            <person name="Nishi S."/>
            <person name="Hori S."/>
            <person name="Arai W."/>
            <person name="Tsubouchi T."/>
            <person name="Morono Y."/>
            <person name="Uchiyama I."/>
            <person name="Ito T."/>
            <person name="Fujiyama A."/>
            <person name="Inagaki F."/>
            <person name="Takami H."/>
        </authorList>
    </citation>
    <scope>NUCLEOTIDE SEQUENCE</scope>
    <source>
        <strain evidence="2">Expedition CK06-06</strain>
    </source>
</reference>
<gene>
    <name evidence="2" type="ORF">S01H1_65192</name>
</gene>
<proteinExistence type="predicted"/>
<evidence type="ECO:0000313" key="2">
    <source>
        <dbReference type="EMBL" id="GAG35158.1"/>
    </source>
</evidence>
<feature type="compositionally biased region" description="Basic and acidic residues" evidence="1">
    <location>
        <begin position="128"/>
        <end position="141"/>
    </location>
</feature>
<comment type="caution">
    <text evidence="2">The sequence shown here is derived from an EMBL/GenBank/DDBJ whole genome shotgun (WGS) entry which is preliminary data.</text>
</comment>
<evidence type="ECO:0008006" key="3">
    <source>
        <dbReference type="Google" id="ProtNLM"/>
    </source>
</evidence>
<name>X0XES3_9ZZZZ</name>
<dbReference type="AlphaFoldDB" id="X0XES3"/>